<dbReference type="PATRIC" id="fig|1397.4.peg.1153"/>
<sequence length="76" mass="8913">MNDKSYTEFTKLSGQKKNTNTYVKDLYIEMLLSEIQLNNEKANLMSLIDKAIDEHDRETFNELSSKFNLLCKRFGT</sequence>
<name>A0A0J1IID2_NIACI</name>
<dbReference type="OrthoDB" id="2969764at2"/>
<feature type="domain" description="IDEAL" evidence="1">
    <location>
        <begin position="27"/>
        <end position="67"/>
    </location>
</feature>
<dbReference type="Proteomes" id="UP000036045">
    <property type="component" value="Unassembled WGS sequence"/>
</dbReference>
<comment type="caution">
    <text evidence="2">The sequence shown here is derived from an EMBL/GenBank/DDBJ whole genome shotgun (WGS) entry which is preliminary data.</text>
</comment>
<dbReference type="Pfam" id="PF08858">
    <property type="entry name" value="IDEAL"/>
    <property type="match status" value="1"/>
</dbReference>
<proteinExistence type="predicted"/>
<dbReference type="SMART" id="SM00914">
    <property type="entry name" value="IDEAL"/>
    <property type="match status" value="1"/>
</dbReference>
<dbReference type="InterPro" id="IPR027393">
    <property type="entry name" value="Virus_scaffolding_prot_C"/>
</dbReference>
<dbReference type="Gene3D" id="4.10.810.10">
    <property type="entry name" value="Virus Scaffolding Protein, Chain A"/>
    <property type="match status" value="1"/>
</dbReference>
<keyword evidence="3" id="KW-1185">Reference proteome</keyword>
<organism evidence="2 3">
    <name type="scientific">Niallia circulans</name>
    <name type="common">Bacillus circulans</name>
    <dbReference type="NCBI Taxonomy" id="1397"/>
    <lineage>
        <taxon>Bacteria</taxon>
        <taxon>Bacillati</taxon>
        <taxon>Bacillota</taxon>
        <taxon>Bacilli</taxon>
        <taxon>Bacillales</taxon>
        <taxon>Bacillaceae</taxon>
        <taxon>Niallia</taxon>
    </lineage>
</organism>
<dbReference type="EMBL" id="LDPH01000014">
    <property type="protein sequence ID" value="KLV25662.1"/>
    <property type="molecule type" value="Genomic_DNA"/>
</dbReference>
<dbReference type="RefSeq" id="WP_047943083.1">
    <property type="nucleotide sequence ID" value="NZ_JARTLH010000034.1"/>
</dbReference>
<gene>
    <name evidence="2" type="ORF">ABW02_14895</name>
</gene>
<dbReference type="AlphaFoldDB" id="A0A0J1IID2"/>
<evidence type="ECO:0000259" key="1">
    <source>
        <dbReference type="SMART" id="SM00914"/>
    </source>
</evidence>
<dbReference type="InterPro" id="IPR014957">
    <property type="entry name" value="IDEAL_dom"/>
</dbReference>
<evidence type="ECO:0000313" key="2">
    <source>
        <dbReference type="EMBL" id="KLV25662.1"/>
    </source>
</evidence>
<protein>
    <recommendedName>
        <fullName evidence="1">IDEAL domain-containing protein</fullName>
    </recommendedName>
</protein>
<reference evidence="2 3" key="1">
    <citation type="submission" date="2015-05" db="EMBL/GenBank/DDBJ databases">
        <title>Whole genome sequence and identification of bacterial endophytes from Costus igneus.</title>
        <authorList>
            <person name="Lee Y.P."/>
            <person name="Gan H.M."/>
            <person name="Eng W."/>
            <person name="Wheatley M.S."/>
            <person name="Caraballo A."/>
            <person name="Polter S."/>
            <person name="Savka M.A."/>
            <person name="Hudson A.O."/>
        </authorList>
    </citation>
    <scope>NUCLEOTIDE SEQUENCE [LARGE SCALE GENOMIC DNA]</scope>
    <source>
        <strain evidence="2 3">RIT379</strain>
    </source>
</reference>
<accession>A0A0J1IID2</accession>
<evidence type="ECO:0000313" key="3">
    <source>
        <dbReference type="Proteomes" id="UP000036045"/>
    </source>
</evidence>